<sequence length="414" mass="47309">MKQSHLFTKTKKEVPKDEASKNAQLLIKAGFIYKEMAGVYAYLPLGLRVLEKIKQIVREEMDAIGGQEFIMTAIQRKELWEKTDRWSDDTVDVWFKSALKNGTEIGFGWSHEEPITDLMKQYLTSYRDLPTYVYQFQTKLRNELRAKSGIMRGREFIMKDMYSYSLNAEQHQKFYDEVIAAYLKVFARVGLEKETYVTFAAGGAFTQFSHEFQTITDAGEDVIYVNREKHIAINEEVLSDTVLKELGVTMDELEKVKTAEVGNIFNFGTVKCEQLGLSIVDTEGKSIPVHLGSYGIGITRLMGVLVEHFSDDKGIVWPEEVAPFQVHLVSLCKEPSDIEKADTLYAILQTSGIEVLYDDRDARPGEKFADSDLIGIPLRIVVSPRSLENNQVEFKYRKSGEEKLVSYMEVMKEM</sequence>
<dbReference type="PRINTS" id="PR01046">
    <property type="entry name" value="TRNASYNTHPRO"/>
</dbReference>
<dbReference type="GO" id="GO:0006433">
    <property type="term" value="P:prolyl-tRNA aminoacylation"/>
    <property type="evidence" value="ECO:0007669"/>
    <property type="project" value="InterPro"/>
</dbReference>
<dbReference type="GO" id="GO:0005524">
    <property type="term" value="F:ATP binding"/>
    <property type="evidence" value="ECO:0007669"/>
    <property type="project" value="UniProtKB-KW"/>
</dbReference>
<keyword evidence="3" id="KW-0436">Ligase</keyword>
<keyword evidence="6" id="KW-0648">Protein biosynthesis</keyword>
<dbReference type="InterPro" id="IPR044140">
    <property type="entry name" value="ProRS_anticodon_short"/>
</dbReference>
<comment type="catalytic activity">
    <reaction evidence="9">
        <text>tRNA(Pro) + L-proline + ATP = L-prolyl-tRNA(Pro) + AMP + diphosphate</text>
        <dbReference type="Rhea" id="RHEA:14305"/>
        <dbReference type="Rhea" id="RHEA-COMP:9700"/>
        <dbReference type="Rhea" id="RHEA-COMP:9702"/>
        <dbReference type="ChEBI" id="CHEBI:30616"/>
        <dbReference type="ChEBI" id="CHEBI:33019"/>
        <dbReference type="ChEBI" id="CHEBI:60039"/>
        <dbReference type="ChEBI" id="CHEBI:78442"/>
        <dbReference type="ChEBI" id="CHEBI:78532"/>
        <dbReference type="ChEBI" id="CHEBI:456215"/>
        <dbReference type="EC" id="6.1.1.15"/>
    </reaction>
</comment>
<evidence type="ECO:0000313" key="11">
    <source>
        <dbReference type="EMBL" id="PIZ93419.1"/>
    </source>
</evidence>
<reference evidence="12" key="1">
    <citation type="submission" date="2017-09" db="EMBL/GenBank/DDBJ databases">
        <title>Depth-based differentiation of microbial function through sediment-hosted aquifers and enrichment of novel symbionts in the deep terrestrial subsurface.</title>
        <authorList>
            <person name="Probst A.J."/>
            <person name="Ladd B."/>
            <person name="Jarett J.K."/>
            <person name="Geller-Mcgrath D.E."/>
            <person name="Sieber C.M.K."/>
            <person name="Emerson J.B."/>
            <person name="Anantharaman K."/>
            <person name="Thomas B.C."/>
            <person name="Malmstrom R."/>
            <person name="Stieglmeier M."/>
            <person name="Klingl A."/>
            <person name="Woyke T."/>
            <person name="Ryan C.M."/>
            <person name="Banfield J.F."/>
        </authorList>
    </citation>
    <scope>NUCLEOTIDE SEQUENCE [LARGE SCALE GENOMIC DNA]</scope>
</reference>
<accession>A0A2M7V4L8</accession>
<dbReference type="Pfam" id="PF00587">
    <property type="entry name" value="tRNA-synt_2b"/>
    <property type="match status" value="1"/>
</dbReference>
<proteinExistence type="predicted"/>
<protein>
    <recommendedName>
        <fullName evidence="2">Proline--tRNA ligase</fullName>
        <ecNumber evidence="1">6.1.1.15</ecNumber>
    </recommendedName>
    <alternativeName>
        <fullName evidence="8">Prolyl-tRNA synthetase</fullName>
    </alternativeName>
</protein>
<dbReference type="Proteomes" id="UP000230078">
    <property type="component" value="Unassembled WGS sequence"/>
</dbReference>
<evidence type="ECO:0000259" key="10">
    <source>
        <dbReference type="PROSITE" id="PS50862"/>
    </source>
</evidence>
<dbReference type="Gene3D" id="3.30.930.10">
    <property type="entry name" value="Bira Bifunctional Protein, Domain 2"/>
    <property type="match status" value="1"/>
</dbReference>
<dbReference type="PANTHER" id="PTHR42753">
    <property type="entry name" value="MITOCHONDRIAL RIBOSOME PROTEIN L39/PROLYL-TRNA LIGASE FAMILY MEMBER"/>
    <property type="match status" value="1"/>
</dbReference>
<dbReference type="GO" id="GO:0005829">
    <property type="term" value="C:cytosol"/>
    <property type="evidence" value="ECO:0007669"/>
    <property type="project" value="TreeGrafter"/>
</dbReference>
<feature type="domain" description="Aminoacyl-transfer RNA synthetases class-II family profile" evidence="10">
    <location>
        <begin position="38"/>
        <end position="318"/>
    </location>
</feature>
<dbReference type="InterPro" id="IPR002316">
    <property type="entry name" value="Pro-tRNA-ligase_IIa"/>
</dbReference>
<keyword evidence="4" id="KW-0547">Nucleotide-binding</keyword>
<evidence type="ECO:0000256" key="6">
    <source>
        <dbReference type="ARBA" id="ARBA00022917"/>
    </source>
</evidence>
<dbReference type="InterPro" id="IPR006195">
    <property type="entry name" value="aa-tRNA-synth_II"/>
</dbReference>
<dbReference type="InterPro" id="IPR002314">
    <property type="entry name" value="aa-tRNA-synt_IIb"/>
</dbReference>
<dbReference type="SUPFAM" id="SSF55681">
    <property type="entry name" value="Class II aaRS and biotin synthetases"/>
    <property type="match status" value="1"/>
</dbReference>
<dbReference type="AlphaFoldDB" id="A0A2M7V4L8"/>
<gene>
    <name evidence="11" type="ORF">COX83_02085</name>
</gene>
<dbReference type="InterPro" id="IPR050062">
    <property type="entry name" value="Pro-tRNA_synthetase"/>
</dbReference>
<dbReference type="InterPro" id="IPR045864">
    <property type="entry name" value="aa-tRNA-synth_II/BPL/LPL"/>
</dbReference>
<evidence type="ECO:0000256" key="5">
    <source>
        <dbReference type="ARBA" id="ARBA00022840"/>
    </source>
</evidence>
<dbReference type="PROSITE" id="PS50862">
    <property type="entry name" value="AA_TRNA_LIGASE_II"/>
    <property type="match status" value="1"/>
</dbReference>
<evidence type="ECO:0000256" key="8">
    <source>
        <dbReference type="ARBA" id="ARBA00029731"/>
    </source>
</evidence>
<dbReference type="EMBL" id="PFPI01000026">
    <property type="protein sequence ID" value="PIZ93419.1"/>
    <property type="molecule type" value="Genomic_DNA"/>
</dbReference>
<keyword evidence="7 11" id="KW-0030">Aminoacyl-tRNA synthetase</keyword>
<organism evidence="11 12">
    <name type="scientific">Candidatus Magasanikbacteria bacterium CG_4_10_14_0_2_um_filter_41_31</name>
    <dbReference type="NCBI Taxonomy" id="1974639"/>
    <lineage>
        <taxon>Bacteria</taxon>
        <taxon>Candidatus Magasanikiibacteriota</taxon>
    </lineage>
</organism>
<evidence type="ECO:0000256" key="2">
    <source>
        <dbReference type="ARBA" id="ARBA00019110"/>
    </source>
</evidence>
<evidence type="ECO:0000313" key="12">
    <source>
        <dbReference type="Proteomes" id="UP000230078"/>
    </source>
</evidence>
<evidence type="ECO:0000256" key="4">
    <source>
        <dbReference type="ARBA" id="ARBA00022741"/>
    </source>
</evidence>
<name>A0A2M7V4L8_9BACT</name>
<evidence type="ECO:0000256" key="1">
    <source>
        <dbReference type="ARBA" id="ARBA00012831"/>
    </source>
</evidence>
<dbReference type="GO" id="GO:0004827">
    <property type="term" value="F:proline-tRNA ligase activity"/>
    <property type="evidence" value="ECO:0007669"/>
    <property type="project" value="UniProtKB-EC"/>
</dbReference>
<evidence type="ECO:0000256" key="7">
    <source>
        <dbReference type="ARBA" id="ARBA00023146"/>
    </source>
</evidence>
<dbReference type="Gene3D" id="3.40.50.800">
    <property type="entry name" value="Anticodon-binding domain"/>
    <property type="match status" value="1"/>
</dbReference>
<dbReference type="Pfam" id="PF03129">
    <property type="entry name" value="HGTP_anticodon"/>
    <property type="match status" value="1"/>
</dbReference>
<keyword evidence="5" id="KW-0067">ATP-binding</keyword>
<dbReference type="InterPro" id="IPR036621">
    <property type="entry name" value="Anticodon-bd_dom_sf"/>
</dbReference>
<dbReference type="EC" id="6.1.1.15" evidence="1"/>
<evidence type="ECO:0000256" key="9">
    <source>
        <dbReference type="ARBA" id="ARBA00047671"/>
    </source>
</evidence>
<dbReference type="SUPFAM" id="SSF52954">
    <property type="entry name" value="Class II aaRS ABD-related"/>
    <property type="match status" value="1"/>
</dbReference>
<dbReference type="PANTHER" id="PTHR42753:SF2">
    <property type="entry name" value="PROLINE--TRNA LIGASE"/>
    <property type="match status" value="1"/>
</dbReference>
<dbReference type="CDD" id="cd00861">
    <property type="entry name" value="ProRS_anticodon_short"/>
    <property type="match status" value="1"/>
</dbReference>
<comment type="caution">
    <text evidence="11">The sequence shown here is derived from an EMBL/GenBank/DDBJ whole genome shotgun (WGS) entry which is preliminary data.</text>
</comment>
<dbReference type="InterPro" id="IPR004154">
    <property type="entry name" value="Anticodon-bd"/>
</dbReference>
<evidence type="ECO:0000256" key="3">
    <source>
        <dbReference type="ARBA" id="ARBA00022598"/>
    </source>
</evidence>